<evidence type="ECO:0000313" key="2">
    <source>
        <dbReference type="Proteomes" id="UP001244552"/>
    </source>
</evidence>
<evidence type="ECO:0000313" key="1">
    <source>
        <dbReference type="EMBL" id="MDQ0537263.1"/>
    </source>
</evidence>
<name>A0ABU0MUU2_9PROT</name>
<reference evidence="1 2" key="1">
    <citation type="submission" date="2023-07" db="EMBL/GenBank/DDBJ databases">
        <title>Genomic Encyclopedia of Type Strains, Phase IV (KMG-IV): sequencing the most valuable type-strain genomes for metagenomic binning, comparative biology and taxonomic classification.</title>
        <authorList>
            <person name="Goeker M."/>
        </authorList>
    </citation>
    <scope>NUCLEOTIDE SEQUENCE [LARGE SCALE GENOMIC DNA]</scope>
    <source>
        <strain evidence="1 2">DSM 19922</strain>
    </source>
</reference>
<evidence type="ECO:0008006" key="3">
    <source>
        <dbReference type="Google" id="ProtNLM"/>
    </source>
</evidence>
<protein>
    <recommendedName>
        <fullName evidence="3">PE domain-containing protein</fullName>
    </recommendedName>
</protein>
<comment type="caution">
    <text evidence="1">The sequence shown here is derived from an EMBL/GenBank/DDBJ whole genome shotgun (WGS) entry which is preliminary data.</text>
</comment>
<dbReference type="Proteomes" id="UP001244552">
    <property type="component" value="Unassembled WGS sequence"/>
</dbReference>
<gene>
    <name evidence="1" type="ORF">QO018_006165</name>
</gene>
<dbReference type="EMBL" id="JAUSVU010000042">
    <property type="protein sequence ID" value="MDQ0537263.1"/>
    <property type="molecule type" value="Genomic_DNA"/>
</dbReference>
<sequence length="82" mass="8325">MSNRTTVTVTVPVTIEISVELPAGPQAAIVADALATQAAEHFAHVSQAQIRAFNEVNRIHRAGAGTVIAAHSSLAGIGKAAA</sequence>
<proteinExistence type="predicted"/>
<keyword evidence="2" id="KW-1185">Reference proteome</keyword>
<accession>A0ABU0MUU2</accession>
<organism evidence="1 2">
    <name type="scientific">Azospirillum picis</name>
    <dbReference type="NCBI Taxonomy" id="488438"/>
    <lineage>
        <taxon>Bacteria</taxon>
        <taxon>Pseudomonadati</taxon>
        <taxon>Pseudomonadota</taxon>
        <taxon>Alphaproteobacteria</taxon>
        <taxon>Rhodospirillales</taxon>
        <taxon>Azospirillaceae</taxon>
        <taxon>Azospirillum</taxon>
    </lineage>
</organism>
<dbReference type="RefSeq" id="WP_209991001.1">
    <property type="nucleotide sequence ID" value="NZ_JAGINO010000039.1"/>
</dbReference>